<reference evidence="2 3" key="1">
    <citation type="journal article" date="2019" name="Appl. Environ. Microbiol.">
        <title>Dissecting the evolutionary development of the Bifidobacterium animalis species through comparative genomics analyses.</title>
        <authorList>
            <person name="Lugli G.A."/>
            <person name="Mancino W."/>
            <person name="Milani C."/>
            <person name="Duranti S."/>
            <person name="Mancabelli L."/>
            <person name="Napoli S."/>
            <person name="Mangifesta M."/>
            <person name="Viappiani A."/>
            <person name="Anzalone R."/>
            <person name="Longhi G."/>
            <person name="van Sinderen D."/>
            <person name="Ventura M."/>
            <person name="Turroni F."/>
        </authorList>
    </citation>
    <scope>NUCLEOTIDE SEQUENCE [LARGE SCALE GENOMIC DNA]</scope>
    <source>
        <strain evidence="2 3">2011B</strain>
    </source>
</reference>
<name>A0A315RZF7_BIFAN</name>
<proteinExistence type="predicted"/>
<feature type="transmembrane region" description="Helical" evidence="1">
    <location>
        <begin position="110"/>
        <end position="130"/>
    </location>
</feature>
<evidence type="ECO:0000313" key="2">
    <source>
        <dbReference type="EMBL" id="RYM96964.1"/>
    </source>
</evidence>
<keyword evidence="1" id="KW-1133">Transmembrane helix</keyword>
<feature type="transmembrane region" description="Helical" evidence="1">
    <location>
        <begin position="69"/>
        <end position="90"/>
    </location>
</feature>
<feature type="transmembrane region" description="Helical" evidence="1">
    <location>
        <begin position="12"/>
        <end position="34"/>
    </location>
</feature>
<gene>
    <name evidence="2" type="ORF">PG2011B_0140</name>
</gene>
<keyword evidence="1" id="KW-0472">Membrane</keyword>
<dbReference type="GeneID" id="29695466"/>
<accession>A0A315RZF7</accession>
<feature type="transmembrane region" description="Helical" evidence="1">
    <location>
        <begin position="40"/>
        <end position="62"/>
    </location>
</feature>
<protein>
    <submittedName>
        <fullName evidence="2">Uncharacterized protein</fullName>
    </submittedName>
</protein>
<evidence type="ECO:0000256" key="1">
    <source>
        <dbReference type="SAM" id="Phobius"/>
    </source>
</evidence>
<keyword evidence="1" id="KW-0812">Transmembrane</keyword>
<dbReference type="AlphaFoldDB" id="A0A315RZF7"/>
<dbReference type="EMBL" id="RSCO01000007">
    <property type="protein sequence ID" value="RYM96964.1"/>
    <property type="molecule type" value="Genomic_DNA"/>
</dbReference>
<evidence type="ECO:0000313" key="3">
    <source>
        <dbReference type="Proteomes" id="UP000293613"/>
    </source>
</evidence>
<organism evidence="2 3">
    <name type="scientific">Bifidobacterium animalis subsp. lactis</name>
    <name type="common">Bifidobacterium lactis</name>
    <dbReference type="NCBI Taxonomy" id="302911"/>
    <lineage>
        <taxon>Bacteria</taxon>
        <taxon>Bacillati</taxon>
        <taxon>Actinomycetota</taxon>
        <taxon>Actinomycetes</taxon>
        <taxon>Bifidobacteriales</taxon>
        <taxon>Bifidobacteriaceae</taxon>
        <taxon>Bifidobacterium</taxon>
    </lineage>
</organism>
<dbReference type="RefSeq" id="WP_004218476.1">
    <property type="nucleotide sequence ID" value="NZ_CAKMAC010000003.1"/>
</dbReference>
<dbReference type="Proteomes" id="UP000293613">
    <property type="component" value="Unassembled WGS sequence"/>
</dbReference>
<sequence>MRALRRFYRRNRTLVTWAVLCAASMALVGHVTWLPGADSLFTPVSGVSSFVLSPAAGGALLWRQRSRRAIRWYVVAVLLGASMPMLWGYFRNEWANLQMPTTLDGVVATVSSLAPAILFALGAFCVYRYALGGRRRRRW</sequence>
<comment type="caution">
    <text evidence="2">The sequence shown here is derived from an EMBL/GenBank/DDBJ whole genome shotgun (WGS) entry which is preliminary data.</text>
</comment>